<dbReference type="GO" id="GO:0003824">
    <property type="term" value="F:catalytic activity"/>
    <property type="evidence" value="ECO:0007669"/>
    <property type="project" value="InterPro"/>
</dbReference>
<dbReference type="SUPFAM" id="SSF49742">
    <property type="entry name" value="PHM/PNGase F"/>
    <property type="match status" value="1"/>
</dbReference>
<dbReference type="Pfam" id="PF13442">
    <property type="entry name" value="Cytochrome_CBB3"/>
    <property type="match status" value="1"/>
</dbReference>
<accession>A0A7V8SXD4</accession>
<sequence>MPFAAGAAGIGNVVTFTRDIAPIFQKNCQSCHHPGTSAPMSLVTYLDARPWAKSIKQKVVTRDMPPWHLDKTVGIRQYKNDRSLSDQEIATIVRWVDAGAPEGNPADMPPPLSFSPDSEWYIGKPDLLVTTDNDFVMYAKGPDWWIDQFADIKLDEDRWIKAMEIKPSNPRIVHHAVANVIEPDAPPGTPPGGVQLHEYAVGKYGDIFAENTGRLLKKGTRLRFDMHYFAVGSEQHNRTTIAFKFYPKGFVPKYQVRSVAIRNIPNDELEIPPNSVVRTDGYYRLTRNARIDAFQPHMHMRGRGMTLEAINLDNTTTILSSVDRFNFNWHVNYIYADEEAPLLPAGTVLHMIAIHDNTAADPRNP</sequence>
<keyword evidence="1" id="KW-0349">Heme</keyword>
<dbReference type="InterPro" id="IPR009056">
    <property type="entry name" value="Cyt_c-like_dom"/>
</dbReference>
<evidence type="ECO:0000256" key="2">
    <source>
        <dbReference type="ARBA" id="ARBA00022723"/>
    </source>
</evidence>
<feature type="non-terminal residue" evidence="5">
    <location>
        <position position="365"/>
    </location>
</feature>
<keyword evidence="6" id="KW-1185">Reference proteome</keyword>
<comment type="caution">
    <text evidence="5">The sequence shown here is derived from an EMBL/GenBank/DDBJ whole genome shotgun (WGS) entry which is preliminary data.</text>
</comment>
<dbReference type="AlphaFoldDB" id="A0A7V8SXD4"/>
<dbReference type="GO" id="GO:0020037">
    <property type="term" value="F:heme binding"/>
    <property type="evidence" value="ECO:0007669"/>
    <property type="project" value="InterPro"/>
</dbReference>
<feature type="domain" description="Cytochrome c" evidence="4">
    <location>
        <begin position="18"/>
        <end position="69"/>
    </location>
</feature>
<protein>
    <submittedName>
        <fullName evidence="5">Cytochrome c</fullName>
    </submittedName>
</protein>
<proteinExistence type="predicted"/>
<keyword evidence="3" id="KW-0408">Iron</keyword>
<dbReference type="GO" id="GO:0009055">
    <property type="term" value="F:electron transfer activity"/>
    <property type="evidence" value="ECO:0007669"/>
    <property type="project" value="InterPro"/>
</dbReference>
<dbReference type="InterPro" id="IPR036909">
    <property type="entry name" value="Cyt_c-like_dom_sf"/>
</dbReference>
<dbReference type="SUPFAM" id="SSF46626">
    <property type="entry name" value="Cytochrome c"/>
    <property type="match status" value="1"/>
</dbReference>
<evidence type="ECO:0000313" key="5">
    <source>
        <dbReference type="EMBL" id="MBA0086190.1"/>
    </source>
</evidence>
<dbReference type="InterPro" id="IPR008977">
    <property type="entry name" value="PHM/PNGase_F_dom_sf"/>
</dbReference>
<evidence type="ECO:0000259" key="4">
    <source>
        <dbReference type="Pfam" id="PF13442"/>
    </source>
</evidence>
<dbReference type="Proteomes" id="UP000567293">
    <property type="component" value="Unassembled WGS sequence"/>
</dbReference>
<evidence type="ECO:0000256" key="1">
    <source>
        <dbReference type="ARBA" id="ARBA00022617"/>
    </source>
</evidence>
<keyword evidence="2" id="KW-0479">Metal-binding</keyword>
<name>A0A7V8SXD4_9BACT</name>
<reference evidence="5" key="1">
    <citation type="submission" date="2020-06" db="EMBL/GenBank/DDBJ databases">
        <title>Legume-microbial interactions unlock mineral nutrients during tropical forest succession.</title>
        <authorList>
            <person name="Epihov D.Z."/>
        </authorList>
    </citation>
    <scope>NUCLEOTIDE SEQUENCE [LARGE SCALE GENOMIC DNA]</scope>
    <source>
        <strain evidence="5">Pan2503</strain>
    </source>
</reference>
<evidence type="ECO:0000313" key="6">
    <source>
        <dbReference type="Proteomes" id="UP000567293"/>
    </source>
</evidence>
<dbReference type="EMBL" id="JACDQQ010001391">
    <property type="protein sequence ID" value="MBA0086190.1"/>
    <property type="molecule type" value="Genomic_DNA"/>
</dbReference>
<organism evidence="5 6">
    <name type="scientific">Candidatus Acidiferrum panamense</name>
    <dbReference type="NCBI Taxonomy" id="2741543"/>
    <lineage>
        <taxon>Bacteria</taxon>
        <taxon>Pseudomonadati</taxon>
        <taxon>Acidobacteriota</taxon>
        <taxon>Terriglobia</taxon>
        <taxon>Candidatus Acidiferrales</taxon>
        <taxon>Candidatus Acidiferrum</taxon>
    </lineage>
</organism>
<dbReference type="GO" id="GO:0046872">
    <property type="term" value="F:metal ion binding"/>
    <property type="evidence" value="ECO:0007669"/>
    <property type="project" value="UniProtKB-KW"/>
</dbReference>
<evidence type="ECO:0000256" key="3">
    <source>
        <dbReference type="ARBA" id="ARBA00023004"/>
    </source>
</evidence>
<gene>
    <name evidence="5" type="ORF">HRJ53_14480</name>
</gene>